<organism evidence="1">
    <name type="scientific">bioreactor metagenome</name>
    <dbReference type="NCBI Taxonomy" id="1076179"/>
    <lineage>
        <taxon>unclassified sequences</taxon>
        <taxon>metagenomes</taxon>
        <taxon>ecological metagenomes</taxon>
    </lineage>
</organism>
<name>A0A645GN52_9ZZZZ</name>
<reference evidence="1" key="1">
    <citation type="submission" date="2019-08" db="EMBL/GenBank/DDBJ databases">
        <authorList>
            <person name="Kucharzyk K."/>
            <person name="Murdoch R.W."/>
            <person name="Higgins S."/>
            <person name="Loffler F."/>
        </authorList>
    </citation>
    <scope>NUCLEOTIDE SEQUENCE</scope>
</reference>
<protein>
    <submittedName>
        <fullName evidence="1">Uncharacterized protein</fullName>
    </submittedName>
</protein>
<dbReference type="Pfam" id="PF04245">
    <property type="entry name" value="NA37"/>
    <property type="match status" value="1"/>
</dbReference>
<sequence length="227" mass="26751">MIGIIKMDYVKNYTHSINFNGEKIDIDIIPDHTGLPASSQKIQKCAFIKFIDPEQEYDLLVMDKQKKNKEEEYGSNYFINKFLGCKIVENERDMTKNFVRAAEEWTRTNFNENADKAEKVRSSIKKKLKQEENLNLHEVTDHIFGEDKEKKASFVDYVSSEGVQDNIILDRDWIEKKFKRIRLKIDKDIDLYINEQAYDDINRFQIHRNGDGTIDIVIKGVVNYIEK</sequence>
<dbReference type="AlphaFoldDB" id="A0A645GN52"/>
<evidence type="ECO:0000313" key="1">
    <source>
        <dbReference type="EMBL" id="MPN27606.1"/>
    </source>
</evidence>
<gene>
    <name evidence="1" type="ORF">SDC9_175040</name>
</gene>
<accession>A0A645GN52</accession>
<dbReference type="InterPro" id="IPR007358">
    <property type="entry name" value="Nucleoid_associated_NdpA"/>
</dbReference>
<dbReference type="EMBL" id="VSSQ01077582">
    <property type="protein sequence ID" value="MPN27606.1"/>
    <property type="molecule type" value="Genomic_DNA"/>
</dbReference>
<proteinExistence type="predicted"/>
<dbReference type="GO" id="GO:0009295">
    <property type="term" value="C:nucleoid"/>
    <property type="evidence" value="ECO:0007669"/>
    <property type="project" value="InterPro"/>
</dbReference>
<comment type="caution">
    <text evidence="1">The sequence shown here is derived from an EMBL/GenBank/DDBJ whole genome shotgun (WGS) entry which is preliminary data.</text>
</comment>